<keyword evidence="5 9" id="KW-0548">Nucleotidyltransferase</keyword>
<dbReference type="PIRSF" id="PIRSF000804">
    <property type="entry name" value="DNA_pol_III_b"/>
    <property type="match status" value="1"/>
</dbReference>
<comment type="subcellular location">
    <subcellularLocation>
        <location evidence="1 9">Cytoplasm</location>
    </subcellularLocation>
</comment>
<dbReference type="GO" id="GO:0003887">
    <property type="term" value="F:DNA-directed DNA polymerase activity"/>
    <property type="evidence" value="ECO:0007669"/>
    <property type="project" value="UniProtKB-UniRule"/>
</dbReference>
<evidence type="ECO:0000256" key="6">
    <source>
        <dbReference type="ARBA" id="ARBA00022705"/>
    </source>
</evidence>
<protein>
    <recommendedName>
        <fullName evidence="9">Beta sliding clamp</fullName>
    </recommendedName>
</protein>
<dbReference type="Pfam" id="PF02768">
    <property type="entry name" value="DNA_pol3_beta_3"/>
    <property type="match status" value="1"/>
</dbReference>
<dbReference type="GO" id="GO:0005737">
    <property type="term" value="C:cytoplasm"/>
    <property type="evidence" value="ECO:0007669"/>
    <property type="project" value="UniProtKB-SubCell"/>
</dbReference>
<evidence type="ECO:0000259" key="11">
    <source>
        <dbReference type="Pfam" id="PF02767"/>
    </source>
</evidence>
<dbReference type="EMBL" id="CABIKM010000001">
    <property type="protein sequence ID" value="VUZ83763.1"/>
    <property type="molecule type" value="Genomic_DNA"/>
</dbReference>
<dbReference type="SMART" id="SM00480">
    <property type="entry name" value="POL3Bc"/>
    <property type="match status" value="1"/>
</dbReference>
<dbReference type="Pfam" id="PF02767">
    <property type="entry name" value="DNA_pol3_beta_2"/>
    <property type="match status" value="1"/>
</dbReference>
<dbReference type="PANTHER" id="PTHR30478">
    <property type="entry name" value="DNA POLYMERASE III SUBUNIT BETA"/>
    <property type="match status" value="1"/>
</dbReference>
<dbReference type="NCBIfam" id="TIGR00663">
    <property type="entry name" value="dnan"/>
    <property type="match status" value="1"/>
</dbReference>
<evidence type="ECO:0000313" key="14">
    <source>
        <dbReference type="Proteomes" id="UP000334340"/>
    </source>
</evidence>
<feature type="domain" description="DNA polymerase III beta sliding clamp N-terminal" evidence="10">
    <location>
        <begin position="1"/>
        <end position="118"/>
    </location>
</feature>
<comment type="function">
    <text evidence="9">Confers DNA tethering and processivity to DNA polymerases and other proteins. Acts as a clamp, forming a ring around DNA (a reaction catalyzed by the clamp-loading complex) which diffuses in an ATP-independent manner freely and bidirectionally along dsDNA. Initially characterized for its ability to contact the catalytic subunit of DNA polymerase III (Pol III), a complex, multichain enzyme responsible for most of the replicative synthesis in bacteria; Pol III exhibits 3'-5' exonuclease proofreading activity. The beta chain is required for initiation of replication as well as for processivity of DNA replication.</text>
</comment>
<evidence type="ECO:0000256" key="4">
    <source>
        <dbReference type="ARBA" id="ARBA00022679"/>
    </source>
</evidence>
<keyword evidence="7 9" id="KW-0239">DNA-directed DNA polymerase</keyword>
<keyword evidence="8" id="KW-0238">DNA-binding</keyword>
<evidence type="ECO:0000256" key="5">
    <source>
        <dbReference type="ARBA" id="ARBA00022695"/>
    </source>
</evidence>
<evidence type="ECO:0000256" key="3">
    <source>
        <dbReference type="ARBA" id="ARBA00022490"/>
    </source>
</evidence>
<dbReference type="Pfam" id="PF00712">
    <property type="entry name" value="DNA_pol3_beta"/>
    <property type="match status" value="1"/>
</dbReference>
<dbReference type="GO" id="GO:0003677">
    <property type="term" value="F:DNA binding"/>
    <property type="evidence" value="ECO:0007669"/>
    <property type="project" value="UniProtKB-UniRule"/>
</dbReference>
<keyword evidence="4 9" id="KW-0808">Transferase</keyword>
<evidence type="ECO:0000256" key="1">
    <source>
        <dbReference type="ARBA" id="ARBA00004496"/>
    </source>
</evidence>
<evidence type="ECO:0000256" key="7">
    <source>
        <dbReference type="ARBA" id="ARBA00022932"/>
    </source>
</evidence>
<dbReference type="SUPFAM" id="SSF55979">
    <property type="entry name" value="DNA clamp"/>
    <property type="match status" value="3"/>
</dbReference>
<dbReference type="GO" id="GO:0008408">
    <property type="term" value="F:3'-5' exonuclease activity"/>
    <property type="evidence" value="ECO:0007669"/>
    <property type="project" value="InterPro"/>
</dbReference>
<dbReference type="GO" id="GO:0006271">
    <property type="term" value="P:DNA strand elongation involved in DNA replication"/>
    <property type="evidence" value="ECO:0007669"/>
    <property type="project" value="TreeGrafter"/>
</dbReference>
<comment type="similarity">
    <text evidence="2 9">Belongs to the beta sliding clamp family.</text>
</comment>
<keyword evidence="3 9" id="KW-0963">Cytoplasm</keyword>
<dbReference type="AlphaFoldDB" id="A0A564ZF29"/>
<dbReference type="InterPro" id="IPR022637">
    <property type="entry name" value="DNA_polIII_beta_cen"/>
</dbReference>
<accession>A0A564ZF29</accession>
<dbReference type="GO" id="GO:0009360">
    <property type="term" value="C:DNA polymerase III complex"/>
    <property type="evidence" value="ECO:0007669"/>
    <property type="project" value="InterPro"/>
</dbReference>
<sequence>MHIKVLRDDLLDGVGPIQAVVETKRSLPILSHLLLETSPSHLSVFGTDLDIGVRKRIPGEVVKEGSVALSARKLYEIVRELPATSVDLIVDDELTATITCDNSEFKIKGLARNDFPSMREPQQSGIVLDRRLFRDMIRRTLFAVSSDQTRYTLNGILFRVTSQDVKMVATDGHRLAMTNHELSGKSESSSTLTPVDAIIPRKAAAETLKLLREEPGEVTIEISDNHLLLHTDDILIDARLIEGQFPNYEQVIPAHAAKEVTVNREAFIAGLRRTSTILGERAVPTTMKLTPGKLLLTCVNLDLGEARERLDVEYQHEEMSVGFNARYILDFLGALTTDQATIRLQDPLSPALFTGKDDARYTCVIMPMRL</sequence>
<dbReference type="Gene3D" id="3.70.10.10">
    <property type="match status" value="1"/>
</dbReference>
<gene>
    <name evidence="13" type="ORF">MELA_00116</name>
</gene>
<organism evidence="13 14">
    <name type="scientific">Candidatus Methylomirabilis lanthanidiphila</name>
    <dbReference type="NCBI Taxonomy" id="2211376"/>
    <lineage>
        <taxon>Bacteria</taxon>
        <taxon>Candidatus Methylomirabilota</taxon>
        <taxon>Candidatus Methylomirabilia</taxon>
        <taxon>Candidatus Methylomirabilales</taxon>
        <taxon>Candidatus Methylomirabilaceae</taxon>
        <taxon>Candidatus Methylomirabilis</taxon>
    </lineage>
</organism>
<feature type="domain" description="DNA polymerase III beta sliding clamp C-terminal" evidence="12">
    <location>
        <begin position="250"/>
        <end position="369"/>
    </location>
</feature>
<dbReference type="PANTHER" id="PTHR30478:SF0">
    <property type="entry name" value="BETA SLIDING CLAMP"/>
    <property type="match status" value="1"/>
</dbReference>
<dbReference type="InterPro" id="IPR001001">
    <property type="entry name" value="DNA_polIII_beta"/>
</dbReference>
<evidence type="ECO:0000259" key="10">
    <source>
        <dbReference type="Pfam" id="PF00712"/>
    </source>
</evidence>
<dbReference type="CDD" id="cd00140">
    <property type="entry name" value="beta_clamp"/>
    <property type="match status" value="1"/>
</dbReference>
<dbReference type="Gene3D" id="3.10.150.10">
    <property type="entry name" value="DNA Polymerase III, subunit A, domain 2"/>
    <property type="match status" value="1"/>
</dbReference>
<proteinExistence type="inferred from homology"/>
<evidence type="ECO:0000259" key="12">
    <source>
        <dbReference type="Pfam" id="PF02768"/>
    </source>
</evidence>
<evidence type="ECO:0000256" key="8">
    <source>
        <dbReference type="ARBA" id="ARBA00023125"/>
    </source>
</evidence>
<evidence type="ECO:0000256" key="9">
    <source>
        <dbReference type="PIRNR" id="PIRNR000804"/>
    </source>
</evidence>
<dbReference type="InterPro" id="IPR022635">
    <property type="entry name" value="DNA_polIII_beta_C"/>
</dbReference>
<keyword evidence="14" id="KW-1185">Reference proteome</keyword>
<dbReference type="InterPro" id="IPR046938">
    <property type="entry name" value="DNA_clamp_sf"/>
</dbReference>
<name>A0A564ZF29_9BACT</name>
<feature type="domain" description="DNA polymerase III beta sliding clamp central" evidence="11">
    <location>
        <begin position="129"/>
        <end position="247"/>
    </location>
</feature>
<keyword evidence="6 9" id="KW-0235">DNA replication</keyword>
<evidence type="ECO:0000313" key="13">
    <source>
        <dbReference type="EMBL" id="VUZ83763.1"/>
    </source>
</evidence>
<comment type="subunit">
    <text evidence="9">Forms a ring-shaped head-to-tail homodimer around DNA.</text>
</comment>
<evidence type="ECO:0000256" key="2">
    <source>
        <dbReference type="ARBA" id="ARBA00010752"/>
    </source>
</evidence>
<reference evidence="13 14" key="1">
    <citation type="submission" date="2019-07" db="EMBL/GenBank/DDBJ databases">
        <authorList>
            <person name="Cremers G."/>
        </authorList>
    </citation>
    <scope>NUCLEOTIDE SEQUENCE [LARGE SCALE GENOMIC DNA]</scope>
</reference>
<dbReference type="Proteomes" id="UP000334340">
    <property type="component" value="Unassembled WGS sequence"/>
</dbReference>
<dbReference type="InterPro" id="IPR022634">
    <property type="entry name" value="DNA_polIII_beta_N"/>
</dbReference>